<dbReference type="SUPFAM" id="SSF48264">
    <property type="entry name" value="Cytochrome P450"/>
    <property type="match status" value="1"/>
</dbReference>
<dbReference type="PANTHER" id="PTHR47953:SF19">
    <property type="entry name" value="OS06G0641600 PROTEIN"/>
    <property type="match status" value="1"/>
</dbReference>
<evidence type="ECO:0000256" key="5">
    <source>
        <dbReference type="ARBA" id="ARBA00022692"/>
    </source>
</evidence>
<dbReference type="InterPro" id="IPR002401">
    <property type="entry name" value="Cyt_P450_E_grp-I"/>
</dbReference>
<comment type="subcellular location">
    <subcellularLocation>
        <location evidence="2">Membrane</location>
        <topology evidence="2">Single-pass type II membrane protein</topology>
    </subcellularLocation>
</comment>
<keyword evidence="8" id="KW-1133">Transmembrane helix</keyword>
<reference evidence="13" key="2">
    <citation type="submission" date="2020-08" db="EMBL/GenBank/DDBJ databases">
        <title>Plant Genome Project.</title>
        <authorList>
            <person name="Zhang R.-G."/>
        </authorList>
    </citation>
    <scope>NUCLEOTIDE SEQUENCE</scope>
    <source>
        <strain evidence="13">Huo1</strain>
        <tissue evidence="13">Leaf</tissue>
    </source>
</reference>
<dbReference type="InterPro" id="IPR036396">
    <property type="entry name" value="Cyt_P450_sf"/>
</dbReference>
<gene>
    <name evidence="13" type="ORF">SASPL_129990</name>
</gene>
<dbReference type="GO" id="GO:0020037">
    <property type="term" value="F:heme binding"/>
    <property type="evidence" value="ECO:0007669"/>
    <property type="project" value="InterPro"/>
</dbReference>
<dbReference type="Proteomes" id="UP000298416">
    <property type="component" value="Unassembled WGS sequence"/>
</dbReference>
<dbReference type="GO" id="GO:0005506">
    <property type="term" value="F:iron ion binding"/>
    <property type="evidence" value="ECO:0007669"/>
    <property type="project" value="InterPro"/>
</dbReference>
<reference evidence="13" key="1">
    <citation type="submission" date="2018-01" db="EMBL/GenBank/DDBJ databases">
        <authorList>
            <person name="Mao J.F."/>
        </authorList>
    </citation>
    <scope>NUCLEOTIDE SEQUENCE</scope>
    <source>
        <strain evidence="13">Huo1</strain>
        <tissue evidence="13">Leaf</tissue>
    </source>
</reference>
<protein>
    <submittedName>
        <fullName evidence="13">Uncharacterized protein</fullName>
    </submittedName>
</protein>
<sequence length="170" mass="19210">MKMMSDSLQMATGLEIVDMFPSSRIAAALSWGKLRRIRTMRRKLDVILDDIIDRHRRNRGGNSEFGGEDLVDVFLRAKEEEELKFPIDNHNIKAVLYDMFTAGSDAAAVATDWAMVELLRHPRVMAKAQAEVRQALKENPGAEDLDMTEIFGLVAARKQKLFVVATPYES</sequence>
<keyword evidence="9" id="KW-0560">Oxidoreductase</keyword>
<evidence type="ECO:0000256" key="3">
    <source>
        <dbReference type="ARBA" id="ARBA00010617"/>
    </source>
</evidence>
<keyword evidence="6" id="KW-0479">Metal-binding</keyword>
<evidence type="ECO:0000256" key="2">
    <source>
        <dbReference type="ARBA" id="ARBA00004606"/>
    </source>
</evidence>
<dbReference type="GO" id="GO:0016020">
    <property type="term" value="C:membrane"/>
    <property type="evidence" value="ECO:0007669"/>
    <property type="project" value="UniProtKB-SubCell"/>
</dbReference>
<dbReference type="GO" id="GO:0016114">
    <property type="term" value="P:terpenoid biosynthetic process"/>
    <property type="evidence" value="ECO:0007669"/>
    <property type="project" value="UniProtKB-ARBA"/>
</dbReference>
<dbReference type="AlphaFoldDB" id="A0A8X8X3F2"/>
<evidence type="ECO:0000256" key="4">
    <source>
        <dbReference type="ARBA" id="ARBA00022617"/>
    </source>
</evidence>
<comment type="similarity">
    <text evidence="3">Belongs to the cytochrome P450 family.</text>
</comment>
<accession>A0A8X8X3F2</accession>
<keyword evidence="12" id="KW-0472">Membrane</keyword>
<evidence type="ECO:0000256" key="9">
    <source>
        <dbReference type="ARBA" id="ARBA00023002"/>
    </source>
</evidence>
<dbReference type="InterPro" id="IPR052306">
    <property type="entry name" value="CYP450_71D"/>
</dbReference>
<evidence type="ECO:0000256" key="1">
    <source>
        <dbReference type="ARBA" id="ARBA00001971"/>
    </source>
</evidence>
<evidence type="ECO:0000313" key="13">
    <source>
        <dbReference type="EMBL" id="KAG6407010.1"/>
    </source>
</evidence>
<evidence type="ECO:0000256" key="6">
    <source>
        <dbReference type="ARBA" id="ARBA00022723"/>
    </source>
</evidence>
<keyword evidence="10" id="KW-0408">Iron</keyword>
<dbReference type="Gene3D" id="1.10.630.10">
    <property type="entry name" value="Cytochrome P450"/>
    <property type="match status" value="1"/>
</dbReference>
<evidence type="ECO:0000256" key="8">
    <source>
        <dbReference type="ARBA" id="ARBA00022989"/>
    </source>
</evidence>
<evidence type="ECO:0000256" key="10">
    <source>
        <dbReference type="ARBA" id="ARBA00023004"/>
    </source>
</evidence>
<name>A0A8X8X3F2_SALSN</name>
<dbReference type="EMBL" id="PNBA02000011">
    <property type="protein sequence ID" value="KAG6407010.1"/>
    <property type="molecule type" value="Genomic_DNA"/>
</dbReference>
<dbReference type="PANTHER" id="PTHR47953">
    <property type="entry name" value="OS08G0105600 PROTEIN"/>
    <property type="match status" value="1"/>
</dbReference>
<keyword evidence="11" id="KW-0503">Monooxygenase</keyword>
<evidence type="ECO:0000256" key="7">
    <source>
        <dbReference type="ARBA" id="ARBA00022968"/>
    </source>
</evidence>
<dbReference type="PRINTS" id="PR00463">
    <property type="entry name" value="EP450I"/>
</dbReference>
<dbReference type="InterPro" id="IPR001128">
    <property type="entry name" value="Cyt_P450"/>
</dbReference>
<evidence type="ECO:0000256" key="12">
    <source>
        <dbReference type="ARBA" id="ARBA00023136"/>
    </source>
</evidence>
<proteinExistence type="inferred from homology"/>
<comment type="cofactor">
    <cofactor evidence="1">
        <name>heme</name>
        <dbReference type="ChEBI" id="CHEBI:30413"/>
    </cofactor>
</comment>
<keyword evidence="7" id="KW-0735">Signal-anchor</keyword>
<evidence type="ECO:0000313" key="14">
    <source>
        <dbReference type="Proteomes" id="UP000298416"/>
    </source>
</evidence>
<dbReference type="Pfam" id="PF00067">
    <property type="entry name" value="p450"/>
    <property type="match status" value="1"/>
</dbReference>
<comment type="caution">
    <text evidence="13">The sequence shown here is derived from an EMBL/GenBank/DDBJ whole genome shotgun (WGS) entry which is preliminary data.</text>
</comment>
<organism evidence="13">
    <name type="scientific">Salvia splendens</name>
    <name type="common">Scarlet sage</name>
    <dbReference type="NCBI Taxonomy" id="180675"/>
    <lineage>
        <taxon>Eukaryota</taxon>
        <taxon>Viridiplantae</taxon>
        <taxon>Streptophyta</taxon>
        <taxon>Embryophyta</taxon>
        <taxon>Tracheophyta</taxon>
        <taxon>Spermatophyta</taxon>
        <taxon>Magnoliopsida</taxon>
        <taxon>eudicotyledons</taxon>
        <taxon>Gunneridae</taxon>
        <taxon>Pentapetalae</taxon>
        <taxon>asterids</taxon>
        <taxon>lamiids</taxon>
        <taxon>Lamiales</taxon>
        <taxon>Lamiaceae</taxon>
        <taxon>Nepetoideae</taxon>
        <taxon>Mentheae</taxon>
        <taxon>Salviinae</taxon>
        <taxon>Salvia</taxon>
        <taxon>Salvia subgen. Calosphace</taxon>
        <taxon>core Calosphace</taxon>
    </lineage>
</organism>
<keyword evidence="14" id="KW-1185">Reference proteome</keyword>
<evidence type="ECO:0000256" key="11">
    <source>
        <dbReference type="ARBA" id="ARBA00023033"/>
    </source>
</evidence>
<dbReference type="GO" id="GO:0016712">
    <property type="term" value="F:oxidoreductase activity, acting on paired donors, with incorporation or reduction of molecular oxygen, reduced flavin or flavoprotein as one donor, and incorporation of one atom of oxygen"/>
    <property type="evidence" value="ECO:0007669"/>
    <property type="project" value="UniProtKB-ARBA"/>
</dbReference>
<keyword evidence="5" id="KW-0812">Transmembrane</keyword>
<keyword evidence="4" id="KW-0349">Heme</keyword>